<gene>
    <name evidence="1" type="ORF">LTS18_011884</name>
</gene>
<accession>A0ACC3DCR1</accession>
<evidence type="ECO:0000313" key="1">
    <source>
        <dbReference type="EMBL" id="KAK3065361.1"/>
    </source>
</evidence>
<protein>
    <submittedName>
        <fullName evidence="1">Uncharacterized protein</fullName>
    </submittedName>
</protein>
<dbReference type="EMBL" id="JAWDJW010006337">
    <property type="protein sequence ID" value="KAK3065361.1"/>
    <property type="molecule type" value="Genomic_DNA"/>
</dbReference>
<proteinExistence type="predicted"/>
<organism evidence="1 2">
    <name type="scientific">Coniosporium uncinatum</name>
    <dbReference type="NCBI Taxonomy" id="93489"/>
    <lineage>
        <taxon>Eukaryota</taxon>
        <taxon>Fungi</taxon>
        <taxon>Dikarya</taxon>
        <taxon>Ascomycota</taxon>
        <taxon>Pezizomycotina</taxon>
        <taxon>Dothideomycetes</taxon>
        <taxon>Dothideomycetes incertae sedis</taxon>
        <taxon>Coniosporium</taxon>
    </lineage>
</organism>
<evidence type="ECO:0000313" key="2">
    <source>
        <dbReference type="Proteomes" id="UP001186974"/>
    </source>
</evidence>
<name>A0ACC3DCR1_9PEZI</name>
<sequence length="265" mass="28937">MASAHRNKRPFQPQITSFFTQTDHDAYLSTAAASSPASQPILPSQIQASLINVGMRVRKSVAEGYKTHKTQPLITSYSDNQQLPTFGAARSKELAPFCGLHRTGGLAAQASLFPHSSAPGAVNAHVNMFQFGAPVSQASSFPNISQTSMESMPARPPSNPNKRSFDASDDEEDEQLDNMLLANFDDGIDPAFPVDVQISPKTTFPKQRNIPDFCGLGAPRLDNRPKARLKRKVGNTGRMLVREMSNVEEDFEEAAFLTPMDVDDV</sequence>
<comment type="caution">
    <text evidence="1">The sequence shown here is derived from an EMBL/GenBank/DDBJ whole genome shotgun (WGS) entry which is preliminary data.</text>
</comment>
<keyword evidence="2" id="KW-1185">Reference proteome</keyword>
<reference evidence="1" key="1">
    <citation type="submission" date="2024-09" db="EMBL/GenBank/DDBJ databases">
        <title>Black Yeasts Isolated from many extreme environments.</title>
        <authorList>
            <person name="Coleine C."/>
            <person name="Stajich J.E."/>
            <person name="Selbmann L."/>
        </authorList>
    </citation>
    <scope>NUCLEOTIDE SEQUENCE</scope>
    <source>
        <strain evidence="1">CCFEE 5737</strain>
    </source>
</reference>
<dbReference type="Proteomes" id="UP001186974">
    <property type="component" value="Unassembled WGS sequence"/>
</dbReference>